<protein>
    <submittedName>
        <fullName evidence="7">Ribose ABC transporter permease</fullName>
    </submittedName>
</protein>
<evidence type="ECO:0000256" key="5">
    <source>
        <dbReference type="ARBA" id="ARBA00023136"/>
    </source>
</evidence>
<feature type="transmembrane region" description="Helical" evidence="6">
    <location>
        <begin position="235"/>
        <end position="259"/>
    </location>
</feature>
<feature type="transmembrane region" description="Helical" evidence="6">
    <location>
        <begin position="265"/>
        <end position="281"/>
    </location>
</feature>
<keyword evidence="3 6" id="KW-0812">Transmembrane</keyword>
<evidence type="ECO:0000256" key="3">
    <source>
        <dbReference type="ARBA" id="ARBA00022692"/>
    </source>
</evidence>
<proteinExistence type="predicted"/>
<evidence type="ECO:0000256" key="2">
    <source>
        <dbReference type="ARBA" id="ARBA00022475"/>
    </source>
</evidence>
<dbReference type="OrthoDB" id="9813906at2"/>
<feature type="transmembrane region" description="Helical" evidence="6">
    <location>
        <begin position="317"/>
        <end position="334"/>
    </location>
</feature>
<feature type="transmembrane region" description="Helical" evidence="6">
    <location>
        <begin position="54"/>
        <end position="72"/>
    </location>
</feature>
<name>A0A511VBJ2_9BACL</name>
<keyword evidence="4 6" id="KW-1133">Transmembrane helix</keyword>
<evidence type="ECO:0000256" key="1">
    <source>
        <dbReference type="ARBA" id="ARBA00004651"/>
    </source>
</evidence>
<feature type="transmembrane region" description="Helical" evidence="6">
    <location>
        <begin position="293"/>
        <end position="311"/>
    </location>
</feature>
<sequence length="342" mass="36389">MPKLAVKNIFPPGNALRAGRSLTHFSTLIALIGVILLFSITSPSFLSISNLANILSQSAVLALVAIGLCFVVAGGGIDLSVAVSFDIGAMVAVMMLQEGFDWLPAIILGLVAGAAVGLFNSFFVVKIKITPFLVTLGTLFIGESIEKIFTRGGEPIYLPGMDEIFKFLGRGSLLVLETEDGGRIDFKFSILLALLTAFVAHFVLKRTIFGRHLYALGAQKEAAALSGVPIGRYTIYAFLLSGVICALAGMIGSSVLTAYTPLSGRYYLMDAIGAVFIGSTLSRQGHANIPGTLIGVLFFGIVANGLNLIGINFYWQGVARGLLIFLILVLDSLISNRRIQDH</sequence>
<dbReference type="PANTHER" id="PTHR32196:SF72">
    <property type="entry name" value="RIBOSE IMPORT PERMEASE PROTEIN RBSC"/>
    <property type="match status" value="1"/>
</dbReference>
<comment type="caution">
    <text evidence="7">The sequence shown here is derived from an EMBL/GenBank/DDBJ whole genome shotgun (WGS) entry which is preliminary data.</text>
</comment>
<dbReference type="InterPro" id="IPR001851">
    <property type="entry name" value="ABC_transp_permease"/>
</dbReference>
<feature type="transmembrane region" description="Helical" evidence="6">
    <location>
        <begin position="21"/>
        <end position="42"/>
    </location>
</feature>
<evidence type="ECO:0000313" key="7">
    <source>
        <dbReference type="EMBL" id="GEN36287.1"/>
    </source>
</evidence>
<feature type="transmembrane region" description="Helical" evidence="6">
    <location>
        <begin position="102"/>
        <end position="125"/>
    </location>
</feature>
<dbReference type="EMBL" id="BJXX01000175">
    <property type="protein sequence ID" value="GEN36287.1"/>
    <property type="molecule type" value="Genomic_DNA"/>
</dbReference>
<evidence type="ECO:0000256" key="4">
    <source>
        <dbReference type="ARBA" id="ARBA00022989"/>
    </source>
</evidence>
<evidence type="ECO:0000313" key="8">
    <source>
        <dbReference type="Proteomes" id="UP000321157"/>
    </source>
</evidence>
<accession>A0A511VBJ2</accession>
<organism evidence="7 8">
    <name type="scientific">Aneurinibacillus danicus</name>
    <dbReference type="NCBI Taxonomy" id="267746"/>
    <lineage>
        <taxon>Bacteria</taxon>
        <taxon>Bacillati</taxon>
        <taxon>Bacillota</taxon>
        <taxon>Bacilli</taxon>
        <taxon>Bacillales</taxon>
        <taxon>Paenibacillaceae</taxon>
        <taxon>Aneurinibacillus group</taxon>
        <taxon>Aneurinibacillus</taxon>
    </lineage>
</organism>
<evidence type="ECO:0000256" key="6">
    <source>
        <dbReference type="SAM" id="Phobius"/>
    </source>
</evidence>
<dbReference type="Pfam" id="PF02653">
    <property type="entry name" value="BPD_transp_2"/>
    <property type="match status" value="1"/>
</dbReference>
<gene>
    <name evidence="7" type="ORF">ADA01nite_37470</name>
</gene>
<dbReference type="RefSeq" id="WP_146811927.1">
    <property type="nucleotide sequence ID" value="NZ_BJXX01000175.1"/>
</dbReference>
<reference evidence="7 8" key="1">
    <citation type="submission" date="2019-07" db="EMBL/GenBank/DDBJ databases">
        <title>Whole genome shotgun sequence of Aneurinibacillus danicus NBRC 102444.</title>
        <authorList>
            <person name="Hosoyama A."/>
            <person name="Uohara A."/>
            <person name="Ohji S."/>
            <person name="Ichikawa N."/>
        </authorList>
    </citation>
    <scope>NUCLEOTIDE SEQUENCE [LARGE SCALE GENOMIC DNA]</scope>
    <source>
        <strain evidence="7 8">NBRC 102444</strain>
    </source>
</reference>
<dbReference type="GO" id="GO:0022857">
    <property type="term" value="F:transmembrane transporter activity"/>
    <property type="evidence" value="ECO:0007669"/>
    <property type="project" value="InterPro"/>
</dbReference>
<keyword evidence="2" id="KW-1003">Cell membrane</keyword>
<dbReference type="AlphaFoldDB" id="A0A511VBJ2"/>
<dbReference type="PANTHER" id="PTHR32196">
    <property type="entry name" value="ABC TRANSPORTER PERMEASE PROTEIN YPHD-RELATED-RELATED"/>
    <property type="match status" value="1"/>
</dbReference>
<keyword evidence="5 6" id="KW-0472">Membrane</keyword>
<dbReference type="Proteomes" id="UP000321157">
    <property type="component" value="Unassembled WGS sequence"/>
</dbReference>
<dbReference type="GO" id="GO:0005886">
    <property type="term" value="C:plasma membrane"/>
    <property type="evidence" value="ECO:0007669"/>
    <property type="project" value="UniProtKB-SubCell"/>
</dbReference>
<dbReference type="CDD" id="cd06579">
    <property type="entry name" value="TM_PBP1_transp_AraH_like"/>
    <property type="match status" value="1"/>
</dbReference>
<comment type="subcellular location">
    <subcellularLocation>
        <location evidence="1">Cell membrane</location>
        <topology evidence="1">Multi-pass membrane protein</topology>
    </subcellularLocation>
</comment>
<keyword evidence="8" id="KW-1185">Reference proteome</keyword>
<feature type="transmembrane region" description="Helical" evidence="6">
    <location>
        <begin position="186"/>
        <end position="204"/>
    </location>
</feature>